<dbReference type="PRINTS" id="PR00719">
    <property type="entry name" value="LMWPTPASE"/>
</dbReference>
<protein>
    <recommendedName>
        <fullName evidence="2">protein-tyrosine-phosphatase</fullName>
        <ecNumber evidence="2">3.1.3.48</ecNumber>
    </recommendedName>
</protein>
<dbReference type="Pfam" id="PF01451">
    <property type="entry name" value="LMWPc"/>
    <property type="match status" value="1"/>
</dbReference>
<dbReference type="EC" id="3.1.3.48" evidence="2"/>
<name>A0ABM6YY92_9VIBR</name>
<evidence type="ECO:0000256" key="3">
    <source>
        <dbReference type="ARBA" id="ARBA00022801"/>
    </source>
</evidence>
<gene>
    <name evidence="7" type="ORF">D1115_17820</name>
</gene>
<reference evidence="7 8" key="1">
    <citation type="submission" date="2018-08" db="EMBL/GenBank/DDBJ databases">
        <title>Genomic taxonomy of the Vibrionaceae family.</title>
        <authorList>
            <person name="Gomez-Gil B."/>
            <person name="Tanaka M."/>
            <person name="Sawabe T."/>
            <person name="Enciso-Ibarra K."/>
        </authorList>
    </citation>
    <scope>NUCLEOTIDE SEQUENCE [LARGE SCALE GENOMIC DNA]</scope>
    <source>
        <strain evidence="7 8">CAIM 1831</strain>
    </source>
</reference>
<evidence type="ECO:0000256" key="2">
    <source>
        <dbReference type="ARBA" id="ARBA00013064"/>
    </source>
</evidence>
<keyword evidence="4" id="KW-0904">Protein phosphatase</keyword>
<feature type="domain" description="Phosphotyrosine protein phosphatase I" evidence="6">
    <location>
        <begin position="3"/>
        <end position="145"/>
    </location>
</feature>
<keyword evidence="8" id="KW-1185">Reference proteome</keyword>
<evidence type="ECO:0000313" key="8">
    <source>
        <dbReference type="Proteomes" id="UP000262832"/>
    </source>
</evidence>
<dbReference type="InterPro" id="IPR036196">
    <property type="entry name" value="Ptyr_pPase_sf"/>
</dbReference>
<dbReference type="SUPFAM" id="SSF52788">
    <property type="entry name" value="Phosphotyrosine protein phosphatases I"/>
    <property type="match status" value="1"/>
</dbReference>
<dbReference type="EMBL" id="CP032094">
    <property type="protein sequence ID" value="AXY02849.1"/>
    <property type="molecule type" value="Genomic_DNA"/>
</dbReference>
<evidence type="ECO:0000256" key="1">
    <source>
        <dbReference type="ARBA" id="ARBA00011063"/>
    </source>
</evidence>
<dbReference type="InterPro" id="IPR023485">
    <property type="entry name" value="Ptyr_pPase"/>
</dbReference>
<sequence>MFNRVLIVCTGNICRSPIAEILLKARLPNHTIESAGTAVTASHLSNQRAHEYSQQVCAKNGLNISSHTARQLSPELCKKFDLILVMSHEQIEEVAQLCPQSRSKTMLLGHWIGQGDIADPIQSPRETFDLIFHTLSRATQAWALKLH</sequence>
<dbReference type="RefSeq" id="WP_128812760.1">
    <property type="nucleotide sequence ID" value="NZ_CP032094.1"/>
</dbReference>
<dbReference type="PANTHER" id="PTHR11717:SF31">
    <property type="entry name" value="LOW MOLECULAR WEIGHT PROTEIN-TYROSINE-PHOSPHATASE ETP-RELATED"/>
    <property type="match status" value="1"/>
</dbReference>
<evidence type="ECO:0000313" key="7">
    <source>
        <dbReference type="EMBL" id="AXY02849.1"/>
    </source>
</evidence>
<organism evidence="7 8">
    <name type="scientific">Vibrio alfacsensis</name>
    <dbReference type="NCBI Taxonomy" id="1074311"/>
    <lineage>
        <taxon>Bacteria</taxon>
        <taxon>Pseudomonadati</taxon>
        <taxon>Pseudomonadota</taxon>
        <taxon>Gammaproteobacteria</taxon>
        <taxon>Vibrionales</taxon>
        <taxon>Vibrionaceae</taxon>
        <taxon>Vibrio</taxon>
    </lineage>
</organism>
<accession>A0ABM6YY92</accession>
<dbReference type="PANTHER" id="PTHR11717">
    <property type="entry name" value="LOW MOLECULAR WEIGHT PROTEIN TYROSINE PHOSPHATASE"/>
    <property type="match status" value="1"/>
</dbReference>
<keyword evidence="3" id="KW-0378">Hydrolase</keyword>
<dbReference type="InterPro" id="IPR017867">
    <property type="entry name" value="Tyr_phospatase_low_mol_wt"/>
</dbReference>
<dbReference type="CDD" id="cd16343">
    <property type="entry name" value="LMWPTP"/>
    <property type="match status" value="1"/>
</dbReference>
<dbReference type="InterPro" id="IPR050438">
    <property type="entry name" value="LMW_PTPase"/>
</dbReference>
<dbReference type="Proteomes" id="UP000262832">
    <property type="component" value="Chromosome II"/>
</dbReference>
<evidence type="ECO:0000259" key="6">
    <source>
        <dbReference type="SMART" id="SM00226"/>
    </source>
</evidence>
<evidence type="ECO:0000256" key="4">
    <source>
        <dbReference type="ARBA" id="ARBA00022912"/>
    </source>
</evidence>
<dbReference type="SMART" id="SM00226">
    <property type="entry name" value="LMWPc"/>
    <property type="match status" value="1"/>
</dbReference>
<proteinExistence type="inferred from homology"/>
<comment type="catalytic activity">
    <reaction evidence="5">
        <text>O-phospho-L-tyrosyl-[protein] + H2O = L-tyrosyl-[protein] + phosphate</text>
        <dbReference type="Rhea" id="RHEA:10684"/>
        <dbReference type="Rhea" id="RHEA-COMP:10136"/>
        <dbReference type="Rhea" id="RHEA-COMP:20101"/>
        <dbReference type="ChEBI" id="CHEBI:15377"/>
        <dbReference type="ChEBI" id="CHEBI:43474"/>
        <dbReference type="ChEBI" id="CHEBI:46858"/>
        <dbReference type="ChEBI" id="CHEBI:61978"/>
        <dbReference type="EC" id="3.1.3.48"/>
    </reaction>
</comment>
<dbReference type="Gene3D" id="3.40.50.2300">
    <property type="match status" value="1"/>
</dbReference>
<comment type="similarity">
    <text evidence="1">Belongs to the low molecular weight phosphotyrosine protein phosphatase family.</text>
</comment>
<evidence type="ECO:0000256" key="5">
    <source>
        <dbReference type="ARBA" id="ARBA00051722"/>
    </source>
</evidence>